<dbReference type="PROSITE" id="PS50110">
    <property type="entry name" value="RESPONSE_REGULATORY"/>
    <property type="match status" value="1"/>
</dbReference>
<feature type="domain" description="Response regulatory" evidence="6">
    <location>
        <begin position="5"/>
        <end position="119"/>
    </location>
</feature>
<dbReference type="InterPro" id="IPR036388">
    <property type="entry name" value="WH-like_DNA-bd_sf"/>
</dbReference>
<keyword evidence="4" id="KW-0238">DNA-binding</keyword>
<dbReference type="Pfam" id="PF00486">
    <property type="entry name" value="Trans_reg_C"/>
    <property type="match status" value="1"/>
</dbReference>
<evidence type="ECO:0000259" key="7">
    <source>
        <dbReference type="PROSITE" id="PS51755"/>
    </source>
</evidence>
<name>A0A1W1BCD7_9ZZZZ</name>
<dbReference type="AlphaFoldDB" id="A0A1W1BCD7"/>
<evidence type="ECO:0000256" key="5">
    <source>
        <dbReference type="ARBA" id="ARBA00023163"/>
    </source>
</evidence>
<dbReference type="Gene3D" id="3.40.50.2300">
    <property type="match status" value="1"/>
</dbReference>
<dbReference type="SMART" id="SM00862">
    <property type="entry name" value="Trans_reg_C"/>
    <property type="match status" value="1"/>
</dbReference>
<feature type="domain" description="OmpR/PhoB-type" evidence="7">
    <location>
        <begin position="128"/>
        <end position="223"/>
    </location>
</feature>
<proteinExistence type="predicted"/>
<dbReference type="SUPFAM" id="SSF52172">
    <property type="entry name" value="CheY-like"/>
    <property type="match status" value="1"/>
</dbReference>
<dbReference type="PANTHER" id="PTHR48111">
    <property type="entry name" value="REGULATOR OF RPOS"/>
    <property type="match status" value="1"/>
</dbReference>
<protein>
    <submittedName>
        <fullName evidence="8">Two-component system response regulator DccR</fullName>
    </submittedName>
</protein>
<keyword evidence="2" id="KW-0902">Two-component regulatory system</keyword>
<keyword evidence="1" id="KW-0597">Phosphoprotein</keyword>
<dbReference type="GO" id="GO:0006355">
    <property type="term" value="P:regulation of DNA-templated transcription"/>
    <property type="evidence" value="ECO:0007669"/>
    <property type="project" value="InterPro"/>
</dbReference>
<dbReference type="PANTHER" id="PTHR48111:SF1">
    <property type="entry name" value="TWO-COMPONENT RESPONSE REGULATOR ORR33"/>
    <property type="match status" value="1"/>
</dbReference>
<reference evidence="8" key="1">
    <citation type="submission" date="2016-10" db="EMBL/GenBank/DDBJ databases">
        <authorList>
            <person name="de Groot N.N."/>
        </authorList>
    </citation>
    <scope>NUCLEOTIDE SEQUENCE</scope>
</reference>
<dbReference type="Pfam" id="PF00072">
    <property type="entry name" value="Response_reg"/>
    <property type="match status" value="1"/>
</dbReference>
<dbReference type="GO" id="GO:0000976">
    <property type="term" value="F:transcription cis-regulatory region binding"/>
    <property type="evidence" value="ECO:0007669"/>
    <property type="project" value="TreeGrafter"/>
</dbReference>
<evidence type="ECO:0000259" key="6">
    <source>
        <dbReference type="PROSITE" id="PS50110"/>
    </source>
</evidence>
<dbReference type="GO" id="GO:0000156">
    <property type="term" value="F:phosphorelay response regulator activity"/>
    <property type="evidence" value="ECO:0007669"/>
    <property type="project" value="TreeGrafter"/>
</dbReference>
<dbReference type="InterPro" id="IPR001789">
    <property type="entry name" value="Sig_transdc_resp-reg_receiver"/>
</dbReference>
<evidence type="ECO:0000256" key="2">
    <source>
        <dbReference type="ARBA" id="ARBA00023012"/>
    </source>
</evidence>
<sequence>MSNAKILLLEDDANLNDTIADFLEDEGYLVDCTYDGYEAQDRLYESKYDLLLLDVNTPGIDGFTVLKEARENGVVAPSIFITSLDGVDDLERGFKSGCDDYIRKPFVLKELLIRVETLLRRGFFHEQSELIILGENIEYNTKSNELIVNGKPETLGNKESALFKLFMRHQDEVISHDRIYKELWDFDEDPSDTALRTYIKNIRKIIGKDRIVSIKKQGYKFTSSK</sequence>
<dbReference type="EMBL" id="FPHE01000017">
    <property type="protein sequence ID" value="SFV51260.1"/>
    <property type="molecule type" value="Genomic_DNA"/>
</dbReference>
<evidence type="ECO:0000256" key="4">
    <source>
        <dbReference type="ARBA" id="ARBA00023125"/>
    </source>
</evidence>
<dbReference type="InterPro" id="IPR011006">
    <property type="entry name" value="CheY-like_superfamily"/>
</dbReference>
<dbReference type="SMART" id="SM00448">
    <property type="entry name" value="REC"/>
    <property type="match status" value="1"/>
</dbReference>
<keyword evidence="3" id="KW-0805">Transcription regulation</keyword>
<gene>
    <name evidence="8" type="ORF">MNB_SV-12-740</name>
</gene>
<evidence type="ECO:0000256" key="3">
    <source>
        <dbReference type="ARBA" id="ARBA00023015"/>
    </source>
</evidence>
<evidence type="ECO:0000313" key="8">
    <source>
        <dbReference type="EMBL" id="SFV51260.1"/>
    </source>
</evidence>
<organism evidence="8">
    <name type="scientific">hydrothermal vent metagenome</name>
    <dbReference type="NCBI Taxonomy" id="652676"/>
    <lineage>
        <taxon>unclassified sequences</taxon>
        <taxon>metagenomes</taxon>
        <taxon>ecological metagenomes</taxon>
    </lineage>
</organism>
<evidence type="ECO:0000256" key="1">
    <source>
        <dbReference type="ARBA" id="ARBA00022553"/>
    </source>
</evidence>
<dbReference type="Gene3D" id="1.10.10.10">
    <property type="entry name" value="Winged helix-like DNA-binding domain superfamily/Winged helix DNA-binding domain"/>
    <property type="match status" value="1"/>
</dbReference>
<dbReference type="GO" id="GO:0005829">
    <property type="term" value="C:cytosol"/>
    <property type="evidence" value="ECO:0007669"/>
    <property type="project" value="TreeGrafter"/>
</dbReference>
<dbReference type="InterPro" id="IPR039420">
    <property type="entry name" value="WalR-like"/>
</dbReference>
<dbReference type="PROSITE" id="PS51755">
    <property type="entry name" value="OMPR_PHOB"/>
    <property type="match status" value="1"/>
</dbReference>
<accession>A0A1W1BCD7</accession>
<dbReference type="GO" id="GO:0032993">
    <property type="term" value="C:protein-DNA complex"/>
    <property type="evidence" value="ECO:0007669"/>
    <property type="project" value="TreeGrafter"/>
</dbReference>
<dbReference type="InterPro" id="IPR001867">
    <property type="entry name" value="OmpR/PhoB-type_DNA-bd"/>
</dbReference>
<keyword evidence="5" id="KW-0804">Transcription</keyword>
<dbReference type="CDD" id="cd00383">
    <property type="entry name" value="trans_reg_C"/>
    <property type="match status" value="1"/>
</dbReference>